<dbReference type="PANTHER" id="PTHR43135:SF3">
    <property type="entry name" value="ALPHA-D-RIBOSE 1-METHYLPHOSPHONATE 5-TRIPHOSPHATE DIPHOSPHATASE"/>
    <property type="match status" value="1"/>
</dbReference>
<evidence type="ECO:0000259" key="1">
    <source>
        <dbReference type="Pfam" id="PF01979"/>
    </source>
</evidence>
<accession>A0A9D6V2C5</accession>
<dbReference type="InterPro" id="IPR006680">
    <property type="entry name" value="Amidohydro-rel"/>
</dbReference>
<dbReference type="InterPro" id="IPR032466">
    <property type="entry name" value="Metal_Hydrolase"/>
</dbReference>
<evidence type="ECO:0000313" key="3">
    <source>
        <dbReference type="Proteomes" id="UP000807825"/>
    </source>
</evidence>
<dbReference type="Pfam" id="PF01979">
    <property type="entry name" value="Amidohydro_1"/>
    <property type="match status" value="1"/>
</dbReference>
<dbReference type="SUPFAM" id="SSF51556">
    <property type="entry name" value="Metallo-dependent hydrolases"/>
    <property type="match status" value="1"/>
</dbReference>
<dbReference type="Proteomes" id="UP000807825">
    <property type="component" value="Unassembled WGS sequence"/>
</dbReference>
<protein>
    <submittedName>
        <fullName evidence="2">Amidohydrolase family protein</fullName>
    </submittedName>
</protein>
<gene>
    <name evidence="2" type="ORF">HY912_00860</name>
</gene>
<dbReference type="EMBL" id="JACRDE010000028">
    <property type="protein sequence ID" value="MBI5248017.1"/>
    <property type="molecule type" value="Genomic_DNA"/>
</dbReference>
<dbReference type="SUPFAM" id="SSF51338">
    <property type="entry name" value="Composite domain of metallo-dependent hydrolases"/>
    <property type="match status" value="1"/>
</dbReference>
<dbReference type="Gene3D" id="3.20.20.140">
    <property type="entry name" value="Metal-dependent hydrolases"/>
    <property type="match status" value="2"/>
</dbReference>
<dbReference type="AlphaFoldDB" id="A0A9D6V2C5"/>
<sequence length="482" mass="52830">MRKAIQPLVIALVILPFLAFDLFAGGSLLVRNARLVDGTDAPVQEGVSVLIQNGRIAKIGKNLSSRGTPELDVGGSYVLPGLIDGHVHLDWGPGVLINNYDTPQSIKEWEATWGKNVSQYLRAYLACGVTTVLNASAPAFVIQDIRRGLEKGNPGPRFLSVGQLFSPPKGYAAGKQNKPVSSHEEAETKLDVMQSLGVIGIKVPIEKGWSPFGDLPRHSPDMLRAIKEGAAQRNLPIYVHATCEEDFSTALDMKPHALMHTLVSRGKEQLSKSFIERMASTKTYQVSTLSIMDAALASYEISRLNEPLLEIVVPESELARARDPIAVDNIRKLFVSKQLPWLPKVFLNFFVNVFYGKEGIMKSLQNSKKAIYDLHKAGVNIVMGSDAVPNNAAIYSFHGFTSLREIELLGEAGLSPKEAIKAATVNTATMVGLEREIGTIEVGKRADLVVLRDNPLKNLTAFRTVRWTIKDGIAKTPKEWMN</sequence>
<dbReference type="InterPro" id="IPR011059">
    <property type="entry name" value="Metal-dep_hydrolase_composite"/>
</dbReference>
<dbReference type="PANTHER" id="PTHR43135">
    <property type="entry name" value="ALPHA-D-RIBOSE 1-METHYLPHOSPHONATE 5-TRIPHOSPHATE DIPHOSPHATASE"/>
    <property type="match status" value="1"/>
</dbReference>
<comment type="caution">
    <text evidence="2">The sequence shown here is derived from an EMBL/GenBank/DDBJ whole genome shotgun (WGS) entry which is preliminary data.</text>
</comment>
<evidence type="ECO:0000313" key="2">
    <source>
        <dbReference type="EMBL" id="MBI5248017.1"/>
    </source>
</evidence>
<dbReference type="Gene3D" id="2.30.40.10">
    <property type="entry name" value="Urease, subunit C, domain 1"/>
    <property type="match status" value="1"/>
</dbReference>
<feature type="domain" description="Amidohydrolase-related" evidence="1">
    <location>
        <begin position="77"/>
        <end position="465"/>
    </location>
</feature>
<dbReference type="InterPro" id="IPR051781">
    <property type="entry name" value="Metallo-dep_Hydrolase"/>
</dbReference>
<name>A0A9D6V2C5_9BACT</name>
<organism evidence="2 3">
    <name type="scientific">Desulfomonile tiedjei</name>
    <dbReference type="NCBI Taxonomy" id="2358"/>
    <lineage>
        <taxon>Bacteria</taxon>
        <taxon>Pseudomonadati</taxon>
        <taxon>Thermodesulfobacteriota</taxon>
        <taxon>Desulfomonilia</taxon>
        <taxon>Desulfomonilales</taxon>
        <taxon>Desulfomonilaceae</taxon>
        <taxon>Desulfomonile</taxon>
    </lineage>
</organism>
<reference evidence="2" key="1">
    <citation type="submission" date="2020-07" db="EMBL/GenBank/DDBJ databases">
        <title>Huge and variable diversity of episymbiotic CPR bacteria and DPANN archaea in groundwater ecosystems.</title>
        <authorList>
            <person name="He C.Y."/>
            <person name="Keren R."/>
            <person name="Whittaker M."/>
            <person name="Farag I.F."/>
            <person name="Doudna J."/>
            <person name="Cate J.H.D."/>
            <person name="Banfield J.F."/>
        </authorList>
    </citation>
    <scope>NUCLEOTIDE SEQUENCE</scope>
    <source>
        <strain evidence="2">NC_groundwater_1664_Pr3_B-0.1um_52_9</strain>
    </source>
</reference>
<proteinExistence type="predicted"/>
<dbReference type="GO" id="GO:0016810">
    <property type="term" value="F:hydrolase activity, acting on carbon-nitrogen (but not peptide) bonds"/>
    <property type="evidence" value="ECO:0007669"/>
    <property type="project" value="InterPro"/>
</dbReference>